<dbReference type="Proteomes" id="UP000233837">
    <property type="component" value="Unassembled WGS sequence"/>
</dbReference>
<reference evidence="2 3" key="2">
    <citation type="journal article" date="2017" name="Nature">
        <title>The Apostasia genome and the evolution of orchids.</title>
        <authorList>
            <person name="Zhang G.Q."/>
            <person name="Liu K.W."/>
            <person name="Li Z."/>
            <person name="Lohaus R."/>
            <person name="Hsiao Y.Y."/>
            <person name="Niu S.C."/>
            <person name="Wang J.Y."/>
            <person name="Lin Y.C."/>
            <person name="Xu Q."/>
            <person name="Chen L.J."/>
            <person name="Yoshida K."/>
            <person name="Fujiwara S."/>
            <person name="Wang Z.W."/>
            <person name="Zhang Y.Q."/>
            <person name="Mitsuda N."/>
            <person name="Wang M."/>
            <person name="Liu G.H."/>
            <person name="Pecoraro L."/>
            <person name="Huang H.X."/>
            <person name="Xiao X.J."/>
            <person name="Lin M."/>
            <person name="Wu X.Y."/>
            <person name="Wu W.L."/>
            <person name="Chen Y.Y."/>
            <person name="Chang S.B."/>
            <person name="Sakamoto S."/>
            <person name="Ohme-Takagi M."/>
            <person name="Yagi M."/>
            <person name="Zeng S.J."/>
            <person name="Shen C.Y."/>
            <person name="Yeh C.M."/>
            <person name="Luo Y.B."/>
            <person name="Tsai W.C."/>
            <person name="Van de Peer Y."/>
            <person name="Liu Z.J."/>
        </authorList>
    </citation>
    <scope>NUCLEOTIDE SEQUENCE [LARGE SCALE GENOMIC DNA]</scope>
    <source>
        <tissue evidence="2">The whole plant</tissue>
    </source>
</reference>
<dbReference type="PANTHER" id="PTHR35046:SF26">
    <property type="entry name" value="RNA-DIRECTED DNA POLYMERASE"/>
    <property type="match status" value="1"/>
</dbReference>
<name>A0A2I0VRJ1_9ASPA</name>
<dbReference type="Gene3D" id="3.30.420.10">
    <property type="entry name" value="Ribonuclease H-like superfamily/Ribonuclease H"/>
    <property type="match status" value="1"/>
</dbReference>
<reference evidence="2 3" key="1">
    <citation type="journal article" date="2016" name="Sci. Rep.">
        <title>The Dendrobium catenatum Lindl. genome sequence provides insights into polysaccharide synthase, floral development and adaptive evolution.</title>
        <authorList>
            <person name="Zhang G.Q."/>
            <person name="Xu Q."/>
            <person name="Bian C."/>
            <person name="Tsai W.C."/>
            <person name="Yeh C.M."/>
            <person name="Liu K.W."/>
            <person name="Yoshida K."/>
            <person name="Zhang L.S."/>
            <person name="Chang S.B."/>
            <person name="Chen F."/>
            <person name="Shi Y."/>
            <person name="Su Y.Y."/>
            <person name="Zhang Y.Q."/>
            <person name="Chen L.J."/>
            <person name="Yin Y."/>
            <person name="Lin M."/>
            <person name="Huang H."/>
            <person name="Deng H."/>
            <person name="Wang Z.W."/>
            <person name="Zhu S.L."/>
            <person name="Zhao X."/>
            <person name="Deng C."/>
            <person name="Niu S.C."/>
            <person name="Huang J."/>
            <person name="Wang M."/>
            <person name="Liu G.H."/>
            <person name="Yang H.J."/>
            <person name="Xiao X.J."/>
            <person name="Hsiao Y.Y."/>
            <person name="Wu W.L."/>
            <person name="Chen Y.Y."/>
            <person name="Mitsuda N."/>
            <person name="Ohme-Takagi M."/>
            <person name="Luo Y.B."/>
            <person name="Van de Peer Y."/>
            <person name="Liu Z.J."/>
        </authorList>
    </citation>
    <scope>NUCLEOTIDE SEQUENCE [LARGE SCALE GENOMIC DNA]</scope>
    <source>
        <tissue evidence="2">The whole plant</tissue>
    </source>
</reference>
<accession>A0A2I0VRJ1</accession>
<feature type="domain" description="Integrase catalytic" evidence="1">
    <location>
        <begin position="1"/>
        <end position="125"/>
    </location>
</feature>
<dbReference type="AlphaFoldDB" id="A0A2I0VRJ1"/>
<dbReference type="InterPro" id="IPR036397">
    <property type="entry name" value="RNaseH_sf"/>
</dbReference>
<dbReference type="PANTHER" id="PTHR35046">
    <property type="entry name" value="ZINC KNUCKLE (CCHC-TYPE) FAMILY PROTEIN"/>
    <property type="match status" value="1"/>
</dbReference>
<dbReference type="InterPro" id="IPR001584">
    <property type="entry name" value="Integrase_cat-core"/>
</dbReference>
<dbReference type="EMBL" id="KZ503303">
    <property type="protein sequence ID" value="PKU66028.1"/>
    <property type="molecule type" value="Genomic_DNA"/>
</dbReference>
<evidence type="ECO:0000259" key="1">
    <source>
        <dbReference type="PROSITE" id="PS50994"/>
    </source>
</evidence>
<keyword evidence="3" id="KW-1185">Reference proteome</keyword>
<evidence type="ECO:0000313" key="2">
    <source>
        <dbReference type="EMBL" id="PKU66028.1"/>
    </source>
</evidence>
<gene>
    <name evidence="2" type="ORF">MA16_Dca009103</name>
</gene>
<dbReference type="SUPFAM" id="SSF53098">
    <property type="entry name" value="Ribonuclease H-like"/>
    <property type="match status" value="1"/>
</dbReference>
<dbReference type="GO" id="GO:0003676">
    <property type="term" value="F:nucleic acid binding"/>
    <property type="evidence" value="ECO:0007669"/>
    <property type="project" value="InterPro"/>
</dbReference>
<organism evidence="2 3">
    <name type="scientific">Dendrobium catenatum</name>
    <dbReference type="NCBI Taxonomy" id="906689"/>
    <lineage>
        <taxon>Eukaryota</taxon>
        <taxon>Viridiplantae</taxon>
        <taxon>Streptophyta</taxon>
        <taxon>Embryophyta</taxon>
        <taxon>Tracheophyta</taxon>
        <taxon>Spermatophyta</taxon>
        <taxon>Magnoliopsida</taxon>
        <taxon>Liliopsida</taxon>
        <taxon>Asparagales</taxon>
        <taxon>Orchidaceae</taxon>
        <taxon>Epidendroideae</taxon>
        <taxon>Malaxideae</taxon>
        <taxon>Dendrobiinae</taxon>
        <taxon>Dendrobium</taxon>
    </lineage>
</organism>
<dbReference type="GO" id="GO:0015074">
    <property type="term" value="P:DNA integration"/>
    <property type="evidence" value="ECO:0007669"/>
    <property type="project" value="InterPro"/>
</dbReference>
<dbReference type="PROSITE" id="PS50994">
    <property type="entry name" value="INTEGRASE"/>
    <property type="match status" value="1"/>
</dbReference>
<proteinExistence type="predicted"/>
<dbReference type="InterPro" id="IPR012337">
    <property type="entry name" value="RNaseH-like_sf"/>
</dbReference>
<protein>
    <recommendedName>
        <fullName evidence="1">Integrase catalytic domain-containing protein</fullName>
    </recommendedName>
</protein>
<sequence length="181" mass="20916">MAHFIACKKTFDALNIARLFFNEFVRLHGIPRSLTSERNVKFISHFWRELWKRLKIDINLSSAYHPQTDGQTEVVNHTLGNMLRCLVQEQPRQWDELLSQAEFAYNSMSNRSTGTSPFHIVYTKAPNHTVDVAILLKCHNRQAAHLVVQSQMLQNIRLKLLSSNENYKLAADSYISPGKTF</sequence>
<evidence type="ECO:0000313" key="3">
    <source>
        <dbReference type="Proteomes" id="UP000233837"/>
    </source>
</evidence>